<dbReference type="RefSeq" id="WP_163493803.1">
    <property type="nucleotide sequence ID" value="NZ_CP048711.1"/>
</dbReference>
<dbReference type="InterPro" id="IPR036526">
    <property type="entry name" value="C-N_Hydrolase_sf"/>
</dbReference>
<dbReference type="Proteomes" id="UP000477680">
    <property type="component" value="Chromosome"/>
</dbReference>
<dbReference type="Gene3D" id="3.60.110.10">
    <property type="entry name" value="Carbon-nitrogen hydrolase"/>
    <property type="match status" value="1"/>
</dbReference>
<keyword evidence="3" id="KW-0378">Hydrolase</keyword>
<dbReference type="GO" id="GO:0000257">
    <property type="term" value="F:nitrilase activity"/>
    <property type="evidence" value="ECO:0007669"/>
    <property type="project" value="UniProtKB-ARBA"/>
</dbReference>
<dbReference type="SUPFAM" id="SSF56317">
    <property type="entry name" value="Carbon-nitrogen hydrolase"/>
    <property type="match status" value="1"/>
</dbReference>
<evidence type="ECO:0000313" key="3">
    <source>
        <dbReference type="EMBL" id="QIB64553.1"/>
    </source>
</evidence>
<dbReference type="PROSITE" id="PS50263">
    <property type="entry name" value="CN_HYDROLASE"/>
    <property type="match status" value="1"/>
</dbReference>
<reference evidence="3 4" key="1">
    <citation type="submission" date="2020-02" db="EMBL/GenBank/DDBJ databases">
        <title>Genome sequencing for Kineobactrum sp. M2.</title>
        <authorList>
            <person name="Park S.-J."/>
        </authorList>
    </citation>
    <scope>NUCLEOTIDE SEQUENCE [LARGE SCALE GENOMIC DNA]</scope>
    <source>
        <strain evidence="3 4">M2</strain>
    </source>
</reference>
<dbReference type="AlphaFoldDB" id="A0A6C0TYE3"/>
<dbReference type="GO" id="GO:0051410">
    <property type="term" value="P:detoxification of nitrogen compound"/>
    <property type="evidence" value="ECO:0007669"/>
    <property type="project" value="TreeGrafter"/>
</dbReference>
<evidence type="ECO:0000313" key="4">
    <source>
        <dbReference type="Proteomes" id="UP000477680"/>
    </source>
</evidence>
<dbReference type="Pfam" id="PF00795">
    <property type="entry name" value="CN_hydrolase"/>
    <property type="match status" value="1"/>
</dbReference>
<dbReference type="InterPro" id="IPR044149">
    <property type="entry name" value="Nitrilases_CHs"/>
</dbReference>
<dbReference type="PANTHER" id="PTHR46044">
    <property type="entry name" value="NITRILASE"/>
    <property type="match status" value="1"/>
</dbReference>
<dbReference type="PANTHER" id="PTHR46044:SF1">
    <property type="entry name" value="CN HYDROLASE DOMAIN-CONTAINING PROTEIN"/>
    <property type="match status" value="1"/>
</dbReference>
<sequence length="345" mass="37696">MQLNYKAAVVQAAPVFMDLEGCVDKAVGLIEQAARQGASIIAFPECWFPGYPWWVWLAATAHNLKYFQQYHANSMVVGGPACQRLAVAARDNRIFVSAGISERDHGSLYIAQLLFDDRGELLQARRKLKPTHMERTVYGEGDGSDLVVLETPLGRIGQLCCWEHLQPLTRYAMYSLHEQVHVAAWPSFSCYPQAFALGPEANKALSLVYALEGQCFVLAPCGVISPEMIERLVETEAQAELINAGGGHAQIYAPDGRPLCEPLEEHAEGLLLAQLDLEAIAIAKSFADPVGHYSRPDVTRLLLNRRPQPPVEAFTADPDEAIIEACEPPADTAATAARHQAPGAN</sequence>
<dbReference type="KEGG" id="kim:G3T16_03190"/>
<feature type="domain" description="CN hydrolase" evidence="2">
    <location>
        <begin position="5"/>
        <end position="277"/>
    </location>
</feature>
<keyword evidence="4" id="KW-1185">Reference proteome</keyword>
<dbReference type="InterPro" id="IPR003010">
    <property type="entry name" value="C-N_Hydrolase"/>
</dbReference>
<gene>
    <name evidence="3" type="ORF">G3T16_03190</name>
</gene>
<proteinExistence type="inferred from homology"/>
<name>A0A6C0TYE3_9GAMM</name>
<dbReference type="GO" id="GO:0018822">
    <property type="term" value="F:nitrile hydratase activity"/>
    <property type="evidence" value="ECO:0007669"/>
    <property type="project" value="TreeGrafter"/>
</dbReference>
<accession>A0A6C0TYE3</accession>
<comment type="similarity">
    <text evidence="1">Belongs to the carbon-nitrogen hydrolase superfamily. Nitrilase family.</text>
</comment>
<dbReference type="EMBL" id="CP048711">
    <property type="protein sequence ID" value="QIB64553.1"/>
    <property type="molecule type" value="Genomic_DNA"/>
</dbReference>
<dbReference type="CDD" id="cd07564">
    <property type="entry name" value="nitrilases_CHs"/>
    <property type="match status" value="1"/>
</dbReference>
<evidence type="ECO:0000259" key="2">
    <source>
        <dbReference type="PROSITE" id="PS50263"/>
    </source>
</evidence>
<dbReference type="InterPro" id="IPR000132">
    <property type="entry name" value="Nitrilase/CN_hydratase_CS"/>
</dbReference>
<dbReference type="PROSITE" id="PS00921">
    <property type="entry name" value="NITRIL_CHT_2"/>
    <property type="match status" value="1"/>
</dbReference>
<evidence type="ECO:0000256" key="1">
    <source>
        <dbReference type="ARBA" id="ARBA00008129"/>
    </source>
</evidence>
<organism evidence="3 4">
    <name type="scientific">Kineobactrum salinum</name>
    <dbReference type="NCBI Taxonomy" id="2708301"/>
    <lineage>
        <taxon>Bacteria</taxon>
        <taxon>Pseudomonadati</taxon>
        <taxon>Pseudomonadota</taxon>
        <taxon>Gammaproteobacteria</taxon>
        <taxon>Cellvibrionales</taxon>
        <taxon>Halieaceae</taxon>
        <taxon>Kineobactrum</taxon>
    </lineage>
</organism>
<protein>
    <submittedName>
        <fullName evidence="3">Carbon-nitrogen hydrolase family protein</fullName>
    </submittedName>
</protein>